<organism evidence="3 4">
    <name type="scientific">Chlorella sorokiniana</name>
    <name type="common">Freshwater green alga</name>
    <dbReference type="NCBI Taxonomy" id="3076"/>
    <lineage>
        <taxon>Eukaryota</taxon>
        <taxon>Viridiplantae</taxon>
        <taxon>Chlorophyta</taxon>
        <taxon>core chlorophytes</taxon>
        <taxon>Trebouxiophyceae</taxon>
        <taxon>Chlorellales</taxon>
        <taxon>Chlorellaceae</taxon>
        <taxon>Chlorella clade</taxon>
        <taxon>Chlorella</taxon>
    </lineage>
</organism>
<evidence type="ECO:0000313" key="3">
    <source>
        <dbReference type="EMBL" id="PRW39398.1"/>
    </source>
</evidence>
<dbReference type="EMBL" id="LHPG02000014">
    <property type="protein sequence ID" value="PRW39398.1"/>
    <property type="molecule type" value="Genomic_DNA"/>
</dbReference>
<dbReference type="AlphaFoldDB" id="A0A2P6TJH4"/>
<evidence type="ECO:0000313" key="4">
    <source>
        <dbReference type="Proteomes" id="UP000239899"/>
    </source>
</evidence>
<comment type="caution">
    <text evidence="3">The sequence shown here is derived from an EMBL/GenBank/DDBJ whole genome shotgun (WGS) entry which is preliminary data.</text>
</comment>
<keyword evidence="2" id="KW-0812">Transmembrane</keyword>
<keyword evidence="2" id="KW-0472">Membrane</keyword>
<accession>A0A2P6TJH4</accession>
<name>A0A2P6TJH4_CHLSO</name>
<proteinExistence type="predicted"/>
<feature type="transmembrane region" description="Helical" evidence="2">
    <location>
        <begin position="6"/>
        <end position="28"/>
    </location>
</feature>
<gene>
    <name evidence="3" type="ORF">C2E21_7172</name>
</gene>
<evidence type="ECO:0000256" key="2">
    <source>
        <dbReference type="SAM" id="Phobius"/>
    </source>
</evidence>
<keyword evidence="2" id="KW-1133">Transmembrane helix</keyword>
<sequence length="76" mass="7959">MGLSGGAIAGIVIGACVAAVLIGLLVLWQMSAQRKRQEEAERMEAGGSAGRQGLQPVPSGKGDRFFSNLMPSFVKR</sequence>
<reference evidence="3 4" key="1">
    <citation type="journal article" date="2018" name="Plant J.">
        <title>Genome sequences of Chlorella sorokiniana UTEX 1602 and Micractinium conductrix SAG 241.80: implications to maltose excretion by a green alga.</title>
        <authorList>
            <person name="Arriola M.B."/>
            <person name="Velmurugan N."/>
            <person name="Zhang Y."/>
            <person name="Plunkett M.H."/>
            <person name="Hondzo H."/>
            <person name="Barney B.M."/>
        </authorList>
    </citation>
    <scope>NUCLEOTIDE SEQUENCE [LARGE SCALE GENOMIC DNA]</scope>
    <source>
        <strain evidence="4">UTEX 1602</strain>
    </source>
</reference>
<keyword evidence="4" id="KW-1185">Reference proteome</keyword>
<evidence type="ECO:0000256" key="1">
    <source>
        <dbReference type="SAM" id="MobiDB-lite"/>
    </source>
</evidence>
<dbReference type="Proteomes" id="UP000239899">
    <property type="component" value="Unassembled WGS sequence"/>
</dbReference>
<feature type="region of interest" description="Disordered" evidence="1">
    <location>
        <begin position="37"/>
        <end position="65"/>
    </location>
</feature>
<protein>
    <submittedName>
        <fullName evidence="3">SH3 domain-containing</fullName>
    </submittedName>
</protein>
<dbReference type="CDD" id="cd12087">
    <property type="entry name" value="TM_EGFR-like"/>
    <property type="match status" value="1"/>
</dbReference>